<keyword evidence="3 6" id="KW-0812">Transmembrane</keyword>
<dbReference type="PANTHER" id="PTHR16172:SF30">
    <property type="entry name" value="SUGAR BABY, ISOFORM C"/>
    <property type="match status" value="1"/>
</dbReference>
<evidence type="ECO:0000313" key="8">
    <source>
        <dbReference type="EMBL" id="KAH9627796.1"/>
    </source>
</evidence>
<feature type="transmembrane region" description="Helical" evidence="6">
    <location>
        <begin position="558"/>
        <end position="581"/>
    </location>
</feature>
<feature type="transmembrane region" description="Helical" evidence="6">
    <location>
        <begin position="526"/>
        <end position="546"/>
    </location>
</feature>
<dbReference type="Pfam" id="PF12832">
    <property type="entry name" value="MFS_1_like"/>
    <property type="match status" value="1"/>
</dbReference>
<feature type="transmembrane region" description="Helical" evidence="6">
    <location>
        <begin position="363"/>
        <end position="380"/>
    </location>
</feature>
<evidence type="ECO:0000256" key="6">
    <source>
        <dbReference type="SAM" id="Phobius"/>
    </source>
</evidence>
<evidence type="ECO:0000256" key="4">
    <source>
        <dbReference type="ARBA" id="ARBA00022989"/>
    </source>
</evidence>
<accession>A0A922S7L0</accession>
<organism evidence="8 9">
    <name type="scientific">Spodoptera exigua</name>
    <name type="common">Beet armyworm</name>
    <name type="synonym">Noctua fulgens</name>
    <dbReference type="NCBI Taxonomy" id="7107"/>
    <lineage>
        <taxon>Eukaryota</taxon>
        <taxon>Metazoa</taxon>
        <taxon>Ecdysozoa</taxon>
        <taxon>Arthropoda</taxon>
        <taxon>Hexapoda</taxon>
        <taxon>Insecta</taxon>
        <taxon>Pterygota</taxon>
        <taxon>Neoptera</taxon>
        <taxon>Endopterygota</taxon>
        <taxon>Lepidoptera</taxon>
        <taxon>Glossata</taxon>
        <taxon>Ditrysia</taxon>
        <taxon>Noctuoidea</taxon>
        <taxon>Noctuidae</taxon>
        <taxon>Amphipyrinae</taxon>
        <taxon>Spodoptera</taxon>
    </lineage>
</organism>
<feature type="transmembrane region" description="Helical" evidence="6">
    <location>
        <begin position="467"/>
        <end position="488"/>
    </location>
</feature>
<reference evidence="8" key="1">
    <citation type="journal article" date="2021" name="G3 (Bethesda)">
        <title>Genome and transcriptome analysis of the beet armyworm Spodoptera exigua reveals targets for pest control. .</title>
        <authorList>
            <person name="Simon S."/>
            <person name="Breeschoten T."/>
            <person name="Jansen H.J."/>
            <person name="Dirks R.P."/>
            <person name="Schranz M.E."/>
            <person name="Ros V.I.D."/>
        </authorList>
    </citation>
    <scope>NUCLEOTIDE SEQUENCE</scope>
    <source>
        <strain evidence="8">TB_SE_WUR_2020</strain>
    </source>
</reference>
<feature type="transmembrane region" description="Helical" evidence="6">
    <location>
        <begin position="494"/>
        <end position="514"/>
    </location>
</feature>
<gene>
    <name evidence="8" type="ORF">HF086_000181</name>
</gene>
<comment type="similarity">
    <text evidence="2">Belongs to the major facilitator superfamily. MFSD6 family.</text>
</comment>
<comment type="subcellular location">
    <subcellularLocation>
        <location evidence="1">Membrane</location>
        <topology evidence="1">Multi-pass membrane protein</topology>
    </subcellularLocation>
</comment>
<comment type="caution">
    <text evidence="8">The sequence shown here is derived from an EMBL/GenBank/DDBJ whole genome shotgun (WGS) entry which is preliminary data.</text>
</comment>
<dbReference type="InterPro" id="IPR051717">
    <property type="entry name" value="MFS_MFSD6"/>
</dbReference>
<evidence type="ECO:0000313" key="9">
    <source>
        <dbReference type="Proteomes" id="UP000814243"/>
    </source>
</evidence>
<feature type="transmembrane region" description="Helical" evidence="6">
    <location>
        <begin position="423"/>
        <end position="447"/>
    </location>
</feature>
<evidence type="ECO:0000256" key="2">
    <source>
        <dbReference type="ARBA" id="ARBA00005241"/>
    </source>
</evidence>
<proteinExistence type="inferred from homology"/>
<keyword evidence="5 6" id="KW-0472">Membrane</keyword>
<dbReference type="EMBL" id="JACEFF010000937">
    <property type="protein sequence ID" value="KAH9627796.1"/>
    <property type="molecule type" value="Genomic_DNA"/>
</dbReference>
<feature type="domain" description="Major facilitator superfamily associated" evidence="7">
    <location>
        <begin position="14"/>
        <end position="535"/>
    </location>
</feature>
<dbReference type="PANTHER" id="PTHR16172">
    <property type="entry name" value="MAJOR FACILITATOR SUPERFAMILY DOMAIN-CONTAINING PROTEIN 6-LIKE"/>
    <property type="match status" value="1"/>
</dbReference>
<dbReference type="AlphaFoldDB" id="A0A922S7L0"/>
<dbReference type="InterPro" id="IPR036259">
    <property type="entry name" value="MFS_trans_sf"/>
</dbReference>
<protein>
    <recommendedName>
        <fullName evidence="7">Major facilitator superfamily associated domain-containing protein</fullName>
    </recommendedName>
</protein>
<evidence type="ECO:0000256" key="5">
    <source>
        <dbReference type="ARBA" id="ARBA00023136"/>
    </source>
</evidence>
<dbReference type="Gene3D" id="1.20.1250.20">
    <property type="entry name" value="MFS general substrate transporter like domains"/>
    <property type="match status" value="2"/>
</dbReference>
<dbReference type="SUPFAM" id="SSF103473">
    <property type="entry name" value="MFS general substrate transporter"/>
    <property type="match status" value="2"/>
</dbReference>
<feature type="transmembrane region" description="Helical" evidence="6">
    <location>
        <begin position="12"/>
        <end position="33"/>
    </location>
</feature>
<evidence type="ECO:0000256" key="1">
    <source>
        <dbReference type="ARBA" id="ARBA00004141"/>
    </source>
</evidence>
<evidence type="ECO:0000259" key="7">
    <source>
        <dbReference type="Pfam" id="PF12832"/>
    </source>
</evidence>
<evidence type="ECO:0000256" key="3">
    <source>
        <dbReference type="ARBA" id="ARBA00022692"/>
    </source>
</evidence>
<dbReference type="InterPro" id="IPR024989">
    <property type="entry name" value="MFS_assoc_dom"/>
</dbReference>
<feature type="transmembrane region" description="Helical" evidence="6">
    <location>
        <begin position="77"/>
        <end position="96"/>
    </location>
</feature>
<dbReference type="Proteomes" id="UP000814243">
    <property type="component" value="Unassembled WGS sequence"/>
</dbReference>
<sequence length="618" mass="68856">MLPSKMQVNKKLLPIKGHFFFFNAGTAPLVPYLSTYARQLGFSSATVGLIYTVLPIFGLIAKPLFGVIADRFKKQKSIFILFQIITIISFGSIYLIPENRNWSVELDCDGGITMLQSCYKSKDAVDMCKVDYLSNLSSNATSKCEMNCDMTSPKMWQTVCEHWHIPQYCFSNTNNIQYSSIVSNVTLKNDSCAYIAASNVTLDGRIFSPSCRLGKVYVDVNEPCSFKCDNTKLSTAIGKDRVNMTCVDQNINYKLCPADTAQVKELTKDPLNSTCEASCDLDVNAPWRLMEICEWWKADTASYCQPKTRQGEEFPKNLSFTGEVLLSSTIKEHECVYMRLHHIELPDENGVGTKVSQYGKQRLWGSVGWGIFSLLTGVLIDTFSDGAYKNYSIAFILMFTDSTKMSMNILADVGSLLSSLPTFLFLVWTVAVGMCTGLLWQFLFWLLEDISGLTCDGSGYIKTLQGLVSAIQTFGGEIPFLFVSGYVLKKVGHINMMSLVLLAFGVRFILYSFLSNPWWALPIEMLQGGLVGAVFEGVGTSLGSFIGGQLYGTYGGWITFRSFGIGALLCCGLNWLAFFIIKDKIGHARVPSGYLSVIRYEQPNDMVYMLEDMSEGRM</sequence>
<name>A0A922S7L0_SPOEX</name>
<keyword evidence="4 6" id="KW-1133">Transmembrane helix</keyword>
<feature type="transmembrane region" description="Helical" evidence="6">
    <location>
        <begin position="45"/>
        <end position="65"/>
    </location>
</feature>
<dbReference type="GO" id="GO:0016020">
    <property type="term" value="C:membrane"/>
    <property type="evidence" value="ECO:0007669"/>
    <property type="project" value="UniProtKB-SubCell"/>
</dbReference>